<dbReference type="RefSeq" id="WP_278318601.1">
    <property type="nucleotide sequence ID" value="NZ_CP121464.1"/>
</dbReference>
<organism evidence="1 2">
    <name type="scientific">Janthinobacterium rivuli</name>
    <dbReference type="NCBI Taxonomy" id="2751478"/>
    <lineage>
        <taxon>Bacteria</taxon>
        <taxon>Pseudomonadati</taxon>
        <taxon>Pseudomonadota</taxon>
        <taxon>Betaproteobacteria</taxon>
        <taxon>Burkholderiales</taxon>
        <taxon>Oxalobacteraceae</taxon>
        <taxon>Janthinobacterium</taxon>
    </lineage>
</organism>
<name>A0ABY8IDA8_9BURK</name>
<evidence type="ECO:0000313" key="2">
    <source>
        <dbReference type="Proteomes" id="UP001219584"/>
    </source>
</evidence>
<accession>A0ABY8IDA8</accession>
<protein>
    <submittedName>
        <fullName evidence="1">Uncharacterized protein</fullName>
    </submittedName>
</protein>
<proteinExistence type="predicted"/>
<gene>
    <name evidence="1" type="ORF">P9875_12900</name>
</gene>
<keyword evidence="2" id="KW-1185">Reference proteome</keyword>
<sequence length="244" mass="26792">MTSLSLPYRATAIEACAWLAQETGTPWTLARLLEQGGLPFVWLDYSEAWAELFHDGVTRYAAPVVFIGDKQHLASGADASGVDDVWLRFTRDSGNIAIELKAPGLRVPLDGLHFQERDLLRLLKELQHPQPAEAQADKAPVVLPSALKGLGREQILLAFAGVGKVDLDQGMASGVGIFGDDGARVRKNSRGGKNSHLWHPVTLAFGLHDVHRVPMAHLKKAFATQPLLREWKADWLESLRLLGE</sequence>
<dbReference type="EMBL" id="CP121464">
    <property type="protein sequence ID" value="WFR81997.1"/>
    <property type="molecule type" value="Genomic_DNA"/>
</dbReference>
<evidence type="ECO:0000313" key="1">
    <source>
        <dbReference type="EMBL" id="WFR81997.1"/>
    </source>
</evidence>
<reference evidence="1 2" key="1">
    <citation type="submission" date="2023-04" db="EMBL/GenBank/DDBJ databases">
        <title>Nanopore sequencing of Janthinobacterium from water.</title>
        <authorList>
            <person name="Ciuchcinski K."/>
            <person name="Rokowska A."/>
            <person name="Dziewit L."/>
        </authorList>
    </citation>
    <scope>NUCLEOTIDE SEQUENCE [LARGE SCALE GENOMIC DNA]</scope>
    <source>
        <strain evidence="1 2">DEMB2</strain>
    </source>
</reference>
<dbReference type="Proteomes" id="UP001219584">
    <property type="component" value="Chromosome"/>
</dbReference>